<dbReference type="InterPro" id="IPR041025">
    <property type="entry name" value="HNH_repeat"/>
</dbReference>
<gene>
    <name evidence="2" type="ORF">NDI86_10355</name>
</gene>
<dbReference type="Pfam" id="PF18780">
    <property type="entry name" value="HNH_repeat"/>
    <property type="match status" value="1"/>
</dbReference>
<evidence type="ECO:0000313" key="3">
    <source>
        <dbReference type="Proteomes" id="UP001268864"/>
    </source>
</evidence>
<comment type="caution">
    <text evidence="2">The sequence shown here is derived from an EMBL/GenBank/DDBJ whole genome shotgun (WGS) entry which is preliminary data.</text>
</comment>
<organism evidence="2 3">
    <name type="scientific">Haloarcula onubensis</name>
    <dbReference type="NCBI Taxonomy" id="2950539"/>
    <lineage>
        <taxon>Archaea</taxon>
        <taxon>Methanobacteriati</taxon>
        <taxon>Methanobacteriota</taxon>
        <taxon>Stenosarchaea group</taxon>
        <taxon>Halobacteria</taxon>
        <taxon>Halobacteriales</taxon>
        <taxon>Haloarculaceae</taxon>
        <taxon>Haloarcula</taxon>
    </lineage>
</organism>
<proteinExistence type="predicted"/>
<keyword evidence="2" id="KW-0255">Endonuclease</keyword>
<dbReference type="GO" id="GO:0004519">
    <property type="term" value="F:endonuclease activity"/>
    <property type="evidence" value="ECO:0007669"/>
    <property type="project" value="UniProtKB-KW"/>
</dbReference>
<keyword evidence="2" id="KW-0540">Nuclease</keyword>
<dbReference type="RefSeq" id="WP_310900354.1">
    <property type="nucleotide sequence ID" value="NZ_JAMQOS010000003.1"/>
</dbReference>
<dbReference type="EMBL" id="JAMQOS010000003">
    <property type="protein sequence ID" value="MDS0282525.1"/>
    <property type="molecule type" value="Genomic_DNA"/>
</dbReference>
<protein>
    <submittedName>
        <fullName evidence="2">HNH endonuclease</fullName>
    </submittedName>
</protein>
<sequence>MAGPDLAVASEGDCVRALREAADRLGESPAKADYEALGLRPASATIQRVMGGWNEAKEAAGLETNPSTGSRVEPKPDDVELPEGLEWNELSQDQRWHYKNRAWNTERSLQRRAEIRAWANDIKATAGCARCSEDDPACLDFHHIDEDEKAEQITTMISYGYGRDKILDEMAKCEVLCANCHRKEHFEPPDV</sequence>
<accession>A0ABU2FP35</accession>
<keyword evidence="3" id="KW-1185">Reference proteome</keyword>
<dbReference type="Proteomes" id="UP001268864">
    <property type="component" value="Unassembled WGS sequence"/>
</dbReference>
<evidence type="ECO:0000313" key="2">
    <source>
        <dbReference type="EMBL" id="MDS0282525.1"/>
    </source>
</evidence>
<feature type="region of interest" description="Disordered" evidence="1">
    <location>
        <begin position="59"/>
        <end position="78"/>
    </location>
</feature>
<evidence type="ECO:0000256" key="1">
    <source>
        <dbReference type="SAM" id="MobiDB-lite"/>
    </source>
</evidence>
<name>A0ABU2FP35_9EURY</name>
<reference evidence="2 3" key="1">
    <citation type="submission" date="2022-06" db="EMBL/GenBank/DDBJ databases">
        <title>Halomicroarcula sp. a new haloarchaeum isolate from saline soil.</title>
        <authorList>
            <person name="Strakova D."/>
            <person name="Galisteo C."/>
            <person name="Sanchez-Porro C."/>
            <person name="Ventosa A."/>
        </authorList>
    </citation>
    <scope>NUCLEOTIDE SEQUENCE [LARGE SCALE GENOMIC DNA]</scope>
    <source>
        <strain evidence="2 3">S3CR25-11</strain>
    </source>
</reference>
<keyword evidence="2" id="KW-0378">Hydrolase</keyword>